<proteinExistence type="predicted"/>
<dbReference type="EMBL" id="CM045771">
    <property type="protein sequence ID" value="KAI7988477.1"/>
    <property type="molecule type" value="Genomic_DNA"/>
</dbReference>
<name>A0ACC0FK32_9ERIC</name>
<dbReference type="Proteomes" id="UP001060215">
    <property type="component" value="Chromosome 14"/>
</dbReference>
<evidence type="ECO:0000313" key="1">
    <source>
        <dbReference type="EMBL" id="KAI7988477.1"/>
    </source>
</evidence>
<accession>A0ACC0FK32</accession>
<gene>
    <name evidence="1" type="ORF">LOK49_LG13G01250</name>
</gene>
<comment type="caution">
    <text evidence="1">The sequence shown here is derived from an EMBL/GenBank/DDBJ whole genome shotgun (WGS) entry which is preliminary data.</text>
</comment>
<sequence length="106" mass="11936">MDINSVSNPNMGDATGDINSQNLEGSQNVKTLECESSASKQEQMCFSENSVKKAVILRLTPDALPPGWIKEIRIQRKANKTRRDRKLEFMSSILLVLSEFETIFES</sequence>
<protein>
    <submittedName>
        <fullName evidence="1">Uncharacterized protein</fullName>
    </submittedName>
</protein>
<evidence type="ECO:0000313" key="2">
    <source>
        <dbReference type="Proteomes" id="UP001060215"/>
    </source>
</evidence>
<organism evidence="1 2">
    <name type="scientific">Camellia lanceoleosa</name>
    <dbReference type="NCBI Taxonomy" id="1840588"/>
    <lineage>
        <taxon>Eukaryota</taxon>
        <taxon>Viridiplantae</taxon>
        <taxon>Streptophyta</taxon>
        <taxon>Embryophyta</taxon>
        <taxon>Tracheophyta</taxon>
        <taxon>Spermatophyta</taxon>
        <taxon>Magnoliopsida</taxon>
        <taxon>eudicotyledons</taxon>
        <taxon>Gunneridae</taxon>
        <taxon>Pentapetalae</taxon>
        <taxon>asterids</taxon>
        <taxon>Ericales</taxon>
        <taxon>Theaceae</taxon>
        <taxon>Camellia</taxon>
    </lineage>
</organism>
<reference evidence="1 2" key="1">
    <citation type="journal article" date="2022" name="Plant J.">
        <title>Chromosome-level genome of Camellia lanceoleosa provides a valuable resource for understanding genome evolution and self-incompatibility.</title>
        <authorList>
            <person name="Gong W."/>
            <person name="Xiao S."/>
            <person name="Wang L."/>
            <person name="Liao Z."/>
            <person name="Chang Y."/>
            <person name="Mo W."/>
            <person name="Hu G."/>
            <person name="Li W."/>
            <person name="Zhao G."/>
            <person name="Zhu H."/>
            <person name="Hu X."/>
            <person name="Ji K."/>
            <person name="Xiang X."/>
            <person name="Song Q."/>
            <person name="Yuan D."/>
            <person name="Jin S."/>
            <person name="Zhang L."/>
        </authorList>
    </citation>
    <scope>NUCLEOTIDE SEQUENCE [LARGE SCALE GENOMIC DNA]</scope>
    <source>
        <strain evidence="1">SQ_2022a</strain>
    </source>
</reference>
<keyword evidence="2" id="KW-1185">Reference proteome</keyword>